<dbReference type="AlphaFoldDB" id="A0AA38P166"/>
<protein>
    <submittedName>
        <fullName evidence="1">Uncharacterized protein</fullName>
    </submittedName>
</protein>
<name>A0AA38P166_9AGAR</name>
<accession>A0AA38P166</accession>
<gene>
    <name evidence="1" type="ORF">F5878DRAFT_630588</name>
</gene>
<evidence type="ECO:0000313" key="2">
    <source>
        <dbReference type="Proteomes" id="UP001163846"/>
    </source>
</evidence>
<comment type="caution">
    <text evidence="1">The sequence shown here is derived from an EMBL/GenBank/DDBJ whole genome shotgun (WGS) entry which is preliminary data.</text>
</comment>
<organism evidence="1 2">
    <name type="scientific">Lentinula raphanica</name>
    <dbReference type="NCBI Taxonomy" id="153919"/>
    <lineage>
        <taxon>Eukaryota</taxon>
        <taxon>Fungi</taxon>
        <taxon>Dikarya</taxon>
        <taxon>Basidiomycota</taxon>
        <taxon>Agaricomycotina</taxon>
        <taxon>Agaricomycetes</taxon>
        <taxon>Agaricomycetidae</taxon>
        <taxon>Agaricales</taxon>
        <taxon>Marasmiineae</taxon>
        <taxon>Omphalotaceae</taxon>
        <taxon>Lentinula</taxon>
    </lineage>
</organism>
<evidence type="ECO:0000313" key="1">
    <source>
        <dbReference type="EMBL" id="KAJ3834393.1"/>
    </source>
</evidence>
<proteinExistence type="predicted"/>
<dbReference type="Proteomes" id="UP001163846">
    <property type="component" value="Unassembled WGS sequence"/>
</dbReference>
<reference evidence="1" key="1">
    <citation type="submission" date="2022-08" db="EMBL/GenBank/DDBJ databases">
        <authorList>
            <consortium name="DOE Joint Genome Institute"/>
            <person name="Min B."/>
            <person name="Riley R."/>
            <person name="Sierra-Patev S."/>
            <person name="Naranjo-Ortiz M."/>
            <person name="Looney B."/>
            <person name="Konkel Z."/>
            <person name="Slot J.C."/>
            <person name="Sakamoto Y."/>
            <person name="Steenwyk J.L."/>
            <person name="Rokas A."/>
            <person name="Carro J."/>
            <person name="Camarero S."/>
            <person name="Ferreira P."/>
            <person name="Molpeceres G."/>
            <person name="Ruiz-Duenas F.J."/>
            <person name="Serrano A."/>
            <person name="Henrissat B."/>
            <person name="Drula E."/>
            <person name="Hughes K.W."/>
            <person name="Mata J.L."/>
            <person name="Ishikawa N.K."/>
            <person name="Vargas-Isla R."/>
            <person name="Ushijima S."/>
            <person name="Smith C.A."/>
            <person name="Ahrendt S."/>
            <person name="Andreopoulos W."/>
            <person name="He G."/>
            <person name="Labutti K."/>
            <person name="Lipzen A."/>
            <person name="Ng V."/>
            <person name="Sandor L."/>
            <person name="Barry K."/>
            <person name="Martinez A.T."/>
            <person name="Xiao Y."/>
            <person name="Gibbons J.G."/>
            <person name="Terashima K."/>
            <person name="Hibbett D.S."/>
            <person name="Grigoriev I.V."/>
        </authorList>
    </citation>
    <scope>NUCLEOTIDE SEQUENCE</scope>
    <source>
        <strain evidence="1">TFB9207</strain>
    </source>
</reference>
<dbReference type="EMBL" id="MU806538">
    <property type="protein sequence ID" value="KAJ3834393.1"/>
    <property type="molecule type" value="Genomic_DNA"/>
</dbReference>
<sequence>MRWSRQAAWLFRANFDQTTRSRSRFSSHRHLRRKPQKAFFMRTMRVVSHSTICVQTELTFEFRKSIIKFSRISTLAEARRLVYLTSPIAAQFLLGRRPLSVMDHASLLNRLEGNVWCWDFEQAHNADFRPSVVVRVKPASLRLDSNLPSLELSTRN</sequence>
<keyword evidence="2" id="KW-1185">Reference proteome</keyword>